<comment type="caution">
    <text evidence="1">The sequence shown here is derived from an EMBL/GenBank/DDBJ whole genome shotgun (WGS) entry which is preliminary data.</text>
</comment>
<reference evidence="1 2" key="1">
    <citation type="submission" date="2020-08" db="EMBL/GenBank/DDBJ databases">
        <title>Genomic Encyclopedia of Type Strains, Phase IV (KMG-IV): sequencing the most valuable type-strain genomes for metagenomic binning, comparative biology and taxonomic classification.</title>
        <authorList>
            <person name="Goeker M."/>
        </authorList>
    </citation>
    <scope>NUCLEOTIDE SEQUENCE [LARGE SCALE GENOMIC DNA]</scope>
    <source>
        <strain evidence="1 2">DSM 29853</strain>
    </source>
</reference>
<dbReference type="RefSeq" id="WP_246365027.1">
    <property type="nucleotide sequence ID" value="NZ_JACIEZ010000002.1"/>
</dbReference>
<keyword evidence="2" id="KW-1185">Reference proteome</keyword>
<proteinExistence type="predicted"/>
<protein>
    <submittedName>
        <fullName evidence="1">Plasmid stabilization system protein ParE</fullName>
    </submittedName>
</protein>
<dbReference type="Gene3D" id="3.30.2310.20">
    <property type="entry name" value="RelE-like"/>
    <property type="match status" value="1"/>
</dbReference>
<evidence type="ECO:0000313" key="2">
    <source>
        <dbReference type="Proteomes" id="UP000528286"/>
    </source>
</evidence>
<name>A0A7W6J3Y2_9HYPH</name>
<accession>A0A7W6J3Y2</accession>
<gene>
    <name evidence="1" type="ORF">GGR23_001480</name>
</gene>
<evidence type="ECO:0000313" key="1">
    <source>
        <dbReference type="EMBL" id="MBB4064303.1"/>
    </source>
</evidence>
<dbReference type="EMBL" id="JACIEZ010000002">
    <property type="protein sequence ID" value="MBB4064303.1"/>
    <property type="molecule type" value="Genomic_DNA"/>
</dbReference>
<organism evidence="1 2">
    <name type="scientific">Gellertiella hungarica</name>
    <dbReference type="NCBI Taxonomy" id="1572859"/>
    <lineage>
        <taxon>Bacteria</taxon>
        <taxon>Pseudomonadati</taxon>
        <taxon>Pseudomonadota</taxon>
        <taxon>Alphaproteobacteria</taxon>
        <taxon>Hyphomicrobiales</taxon>
        <taxon>Rhizobiaceae</taxon>
        <taxon>Gellertiella</taxon>
    </lineage>
</organism>
<sequence length="72" mass="8404">MRPHSSLNSEKCEELADIPLAFPLFASHRDRNIRRRVHGNYLILYRQSGDTVVIPHVVRASMDMNRLLFGER</sequence>
<dbReference type="AlphaFoldDB" id="A0A7W6J3Y2"/>
<dbReference type="InterPro" id="IPR035093">
    <property type="entry name" value="RelE/ParE_toxin_dom_sf"/>
</dbReference>
<dbReference type="Proteomes" id="UP000528286">
    <property type="component" value="Unassembled WGS sequence"/>
</dbReference>